<name>A0A939RVU0_9CELL</name>
<accession>A0A939RVU0</accession>
<dbReference type="EMBL" id="JAGEMK010000004">
    <property type="protein sequence ID" value="MBO1751973.1"/>
    <property type="molecule type" value="Genomic_DNA"/>
</dbReference>
<dbReference type="RefSeq" id="WP_208055668.1">
    <property type="nucleotide sequence ID" value="NZ_JAGEMK010000004.1"/>
</dbReference>
<sequence>MTDLQRLYGLVVSSEFPLHQSRPVPHGTRPDVTVRWGAPRSRAEQAEPVDGTVLLELEWDDVVSYAFYERPDGTVLLRFTGTCEFEVSADLAEVTVHVVEGADPGVAVVLTTGAMLAFQLYRRGRAVLHASAVEVDGRALAFVGPSGGGKSTMATLMCADGASLVTDDVLCVETGAGRPTVRLGATELRLRKGADTLVELFSTGAPGRRTSADQRQILSLSTEVEDDLPLAAIVVPYPDRRRKHVKVVRQEPREALLDLLSFPRLLGWKDPAVQRGHLAHLAAVVAQVPVYHAHVPWGPPFDPSIAAALRSRIPELAPVPTPV</sequence>
<comment type="caution">
    <text evidence="1">The sequence shown here is derived from an EMBL/GenBank/DDBJ whole genome shotgun (WGS) entry which is preliminary data.</text>
</comment>
<evidence type="ECO:0000313" key="1">
    <source>
        <dbReference type="EMBL" id="MBO1751973.1"/>
    </source>
</evidence>
<dbReference type="Proteomes" id="UP000664209">
    <property type="component" value="Unassembled WGS sequence"/>
</dbReference>
<evidence type="ECO:0000313" key="2">
    <source>
        <dbReference type="Proteomes" id="UP000664209"/>
    </source>
</evidence>
<proteinExistence type="predicted"/>
<dbReference type="InterPro" id="IPR027417">
    <property type="entry name" value="P-loop_NTPase"/>
</dbReference>
<organism evidence="1 2">
    <name type="scientific">Actinotalea soli</name>
    <dbReference type="NCBI Taxonomy" id="2819234"/>
    <lineage>
        <taxon>Bacteria</taxon>
        <taxon>Bacillati</taxon>
        <taxon>Actinomycetota</taxon>
        <taxon>Actinomycetes</taxon>
        <taxon>Micrococcales</taxon>
        <taxon>Cellulomonadaceae</taxon>
        <taxon>Actinotalea</taxon>
    </lineage>
</organism>
<reference evidence="1" key="1">
    <citation type="submission" date="2021-03" db="EMBL/GenBank/DDBJ databases">
        <title>Actinotalea soli sp. nov., isolated from soil.</title>
        <authorList>
            <person name="Ping W."/>
            <person name="Zhang J."/>
        </authorList>
    </citation>
    <scope>NUCLEOTIDE SEQUENCE</scope>
    <source>
        <strain evidence="1">BY-33</strain>
    </source>
</reference>
<keyword evidence="2" id="KW-1185">Reference proteome</keyword>
<evidence type="ECO:0008006" key="3">
    <source>
        <dbReference type="Google" id="ProtNLM"/>
    </source>
</evidence>
<gene>
    <name evidence="1" type="ORF">J4G33_09175</name>
</gene>
<dbReference type="Gene3D" id="3.40.50.300">
    <property type="entry name" value="P-loop containing nucleotide triphosphate hydrolases"/>
    <property type="match status" value="1"/>
</dbReference>
<dbReference type="AlphaFoldDB" id="A0A939RVU0"/>
<protein>
    <recommendedName>
        <fullName evidence="3">HPr kinase/phosphorylase C-terminal domain-containing protein</fullName>
    </recommendedName>
</protein>
<dbReference type="SUPFAM" id="SSF53795">
    <property type="entry name" value="PEP carboxykinase-like"/>
    <property type="match status" value="1"/>
</dbReference>